<evidence type="ECO:0000313" key="5">
    <source>
        <dbReference type="Proteomes" id="UP000045706"/>
    </source>
</evidence>
<dbReference type="InterPro" id="IPR009267">
    <property type="entry name" value="NTP_transf_6"/>
</dbReference>
<feature type="compositionally biased region" description="Polar residues" evidence="1">
    <location>
        <begin position="214"/>
        <end position="227"/>
    </location>
</feature>
<dbReference type="EMBL" id="CVQI01002002">
    <property type="protein sequence ID" value="CRK11174.1"/>
    <property type="molecule type" value="Genomic_DNA"/>
</dbReference>
<protein>
    <recommendedName>
        <fullName evidence="6">Nucleotidyltransferase family protein</fullName>
    </recommendedName>
</protein>
<name>A0A0G4MMB7_VERLO</name>
<gene>
    <name evidence="3" type="ORF">BN1708_006682</name>
    <name evidence="2" type="ORF">BN1723_009308</name>
</gene>
<accession>A0A0G4MMB7</accession>
<sequence length="227" mass="25222">MSIIAQLPLHLQLTHLRDVLSTNPTLVAVIHRAALLGLPNWYLAAGSLSQTIWNNVSGMPSDTGISDYDLVYHDASDLSYDAEDKRIQAGRALFADLGVDVEIRNQARVHLWYEQKHGVSCPPHGSTEAGIDSWISTSAMLGVRLESDGQWTVYAPRGLSDFFNMVARPNAVLGTREAYEKKARRWKRIWPKLQVEPWPASRKVSATFGLPEESASQSPVEISSQSR</sequence>
<dbReference type="EMBL" id="CVQH01023527">
    <property type="protein sequence ID" value="CRK35319.1"/>
    <property type="molecule type" value="Genomic_DNA"/>
</dbReference>
<evidence type="ECO:0000313" key="2">
    <source>
        <dbReference type="EMBL" id="CRK11174.1"/>
    </source>
</evidence>
<evidence type="ECO:0000313" key="3">
    <source>
        <dbReference type="EMBL" id="CRK35319.1"/>
    </source>
</evidence>
<keyword evidence="4" id="KW-1185">Reference proteome</keyword>
<dbReference type="Pfam" id="PF06042">
    <property type="entry name" value="NTP_transf_6"/>
    <property type="match status" value="1"/>
</dbReference>
<dbReference type="AlphaFoldDB" id="A0A0G4MMB7"/>
<evidence type="ECO:0008006" key="6">
    <source>
        <dbReference type="Google" id="ProtNLM"/>
    </source>
</evidence>
<proteinExistence type="predicted"/>
<dbReference type="PANTHER" id="PTHR39166">
    <property type="entry name" value="BLL1166 PROTEIN"/>
    <property type="match status" value="1"/>
</dbReference>
<reference evidence="4 5" key="1">
    <citation type="submission" date="2015-05" db="EMBL/GenBank/DDBJ databases">
        <authorList>
            <person name="Fogelqvist Johan"/>
        </authorList>
    </citation>
    <scope>NUCLEOTIDE SEQUENCE [LARGE SCALE GENOMIC DNA]</scope>
    <source>
        <strain evidence="3">VL1</strain>
        <strain evidence="2">VL2</strain>
    </source>
</reference>
<evidence type="ECO:0000256" key="1">
    <source>
        <dbReference type="SAM" id="MobiDB-lite"/>
    </source>
</evidence>
<dbReference type="Proteomes" id="UP000044602">
    <property type="component" value="Unassembled WGS sequence"/>
</dbReference>
<feature type="region of interest" description="Disordered" evidence="1">
    <location>
        <begin position="208"/>
        <end position="227"/>
    </location>
</feature>
<organism evidence="3 4">
    <name type="scientific">Verticillium longisporum</name>
    <name type="common">Verticillium dahliae var. longisporum</name>
    <dbReference type="NCBI Taxonomy" id="100787"/>
    <lineage>
        <taxon>Eukaryota</taxon>
        <taxon>Fungi</taxon>
        <taxon>Dikarya</taxon>
        <taxon>Ascomycota</taxon>
        <taxon>Pezizomycotina</taxon>
        <taxon>Sordariomycetes</taxon>
        <taxon>Hypocreomycetidae</taxon>
        <taxon>Glomerellales</taxon>
        <taxon>Plectosphaerellaceae</taxon>
        <taxon>Verticillium</taxon>
    </lineage>
</organism>
<dbReference type="Proteomes" id="UP000045706">
    <property type="component" value="Unassembled WGS sequence"/>
</dbReference>
<evidence type="ECO:0000313" key="4">
    <source>
        <dbReference type="Proteomes" id="UP000044602"/>
    </source>
</evidence>
<dbReference type="PANTHER" id="PTHR39166:SF1">
    <property type="entry name" value="BLL1166 PROTEIN"/>
    <property type="match status" value="1"/>
</dbReference>